<gene>
    <name evidence="1" type="ORF">KIW84_054501</name>
</gene>
<dbReference type="Gramene" id="Psat05G0450100-T1">
    <property type="protein sequence ID" value="KAI5408688.1"/>
    <property type="gene ID" value="KIW84_054501"/>
</dbReference>
<protein>
    <submittedName>
        <fullName evidence="1">Uncharacterized protein</fullName>
    </submittedName>
</protein>
<comment type="caution">
    <text evidence="1">The sequence shown here is derived from an EMBL/GenBank/DDBJ whole genome shotgun (WGS) entry which is preliminary data.</text>
</comment>
<accession>A0A9D4WT91</accession>
<dbReference type="Proteomes" id="UP001058974">
    <property type="component" value="Chromosome 5"/>
</dbReference>
<dbReference type="AlphaFoldDB" id="A0A9D4WT91"/>
<reference evidence="1 2" key="1">
    <citation type="journal article" date="2022" name="Nat. Genet.">
        <title>Improved pea reference genome and pan-genome highlight genomic features and evolutionary characteristics.</title>
        <authorList>
            <person name="Yang T."/>
            <person name="Liu R."/>
            <person name="Luo Y."/>
            <person name="Hu S."/>
            <person name="Wang D."/>
            <person name="Wang C."/>
            <person name="Pandey M.K."/>
            <person name="Ge S."/>
            <person name="Xu Q."/>
            <person name="Li N."/>
            <person name="Li G."/>
            <person name="Huang Y."/>
            <person name="Saxena R.K."/>
            <person name="Ji Y."/>
            <person name="Li M."/>
            <person name="Yan X."/>
            <person name="He Y."/>
            <person name="Liu Y."/>
            <person name="Wang X."/>
            <person name="Xiang C."/>
            <person name="Varshney R.K."/>
            <person name="Ding H."/>
            <person name="Gao S."/>
            <person name="Zong X."/>
        </authorList>
    </citation>
    <scope>NUCLEOTIDE SEQUENCE [LARGE SCALE GENOMIC DNA]</scope>
    <source>
        <strain evidence="1 2">cv. Zhongwan 6</strain>
    </source>
</reference>
<name>A0A9D4WT91_PEA</name>
<keyword evidence="2" id="KW-1185">Reference proteome</keyword>
<dbReference type="EMBL" id="JAMSHJ010000005">
    <property type="protein sequence ID" value="KAI5408688.1"/>
    <property type="molecule type" value="Genomic_DNA"/>
</dbReference>
<evidence type="ECO:0000313" key="1">
    <source>
        <dbReference type="EMBL" id="KAI5408688.1"/>
    </source>
</evidence>
<evidence type="ECO:0000313" key="2">
    <source>
        <dbReference type="Proteomes" id="UP001058974"/>
    </source>
</evidence>
<organism evidence="1 2">
    <name type="scientific">Pisum sativum</name>
    <name type="common">Garden pea</name>
    <name type="synonym">Lathyrus oleraceus</name>
    <dbReference type="NCBI Taxonomy" id="3888"/>
    <lineage>
        <taxon>Eukaryota</taxon>
        <taxon>Viridiplantae</taxon>
        <taxon>Streptophyta</taxon>
        <taxon>Embryophyta</taxon>
        <taxon>Tracheophyta</taxon>
        <taxon>Spermatophyta</taxon>
        <taxon>Magnoliopsida</taxon>
        <taxon>eudicotyledons</taxon>
        <taxon>Gunneridae</taxon>
        <taxon>Pentapetalae</taxon>
        <taxon>rosids</taxon>
        <taxon>fabids</taxon>
        <taxon>Fabales</taxon>
        <taxon>Fabaceae</taxon>
        <taxon>Papilionoideae</taxon>
        <taxon>50 kb inversion clade</taxon>
        <taxon>NPAAA clade</taxon>
        <taxon>Hologalegina</taxon>
        <taxon>IRL clade</taxon>
        <taxon>Fabeae</taxon>
        <taxon>Lathyrus</taxon>
    </lineage>
</organism>
<proteinExistence type="predicted"/>
<sequence>MKTKGMAWIKWIFFCKPKEFGGIGVKHMCVFNRAFLSKWLWRFVIDDKAIWRGILEARYGIIHHAIMISDVPRKLRLESLWWKDLLGYANSKETGGFFVHLCCKLGDGTLVSFWTENCFENGLQWVWDIGFNFAALSDDLASEFSDLILLLFDVRLTTGVVDTFLWPYACHNCFKVKSCYNLLLKAAGLVDVDHKLKTSLFLLWQTCIPLKLKISTTCSLLARRSSLFDRRLDFGWGFRA</sequence>